<keyword evidence="2" id="KW-0328">Glycosyltransferase</keyword>
<dbReference type="eggNOG" id="COG0438">
    <property type="taxonomic scope" value="Bacteria"/>
</dbReference>
<organism evidence="5 6">
    <name type="scientific">Liberibacter crescens (strain BT-1)</name>
    <dbReference type="NCBI Taxonomy" id="1215343"/>
    <lineage>
        <taxon>Bacteria</taxon>
        <taxon>Pseudomonadati</taxon>
        <taxon>Pseudomonadota</taxon>
        <taxon>Alphaproteobacteria</taxon>
        <taxon>Hyphomicrobiales</taxon>
        <taxon>Rhizobiaceae</taxon>
        <taxon>Liberibacter</taxon>
    </lineage>
</organism>
<dbReference type="STRING" id="1215343.B488_01290"/>
<keyword evidence="3 5" id="KW-0808">Transferase</keyword>
<feature type="domain" description="Glycosyl transferase family 1" evidence="4">
    <location>
        <begin position="164"/>
        <end position="325"/>
    </location>
</feature>
<dbReference type="InterPro" id="IPR001296">
    <property type="entry name" value="Glyco_trans_1"/>
</dbReference>
<comment type="similarity">
    <text evidence="1">Belongs to the glycosyltransferase group 1 family. Glycosyltransferase 4 subfamily.</text>
</comment>
<keyword evidence="6" id="KW-1185">Reference proteome</keyword>
<dbReference type="GO" id="GO:0016757">
    <property type="term" value="F:glycosyltransferase activity"/>
    <property type="evidence" value="ECO:0007669"/>
    <property type="project" value="UniProtKB-KW"/>
</dbReference>
<dbReference type="CDD" id="cd03801">
    <property type="entry name" value="GT4_PimA-like"/>
    <property type="match status" value="1"/>
</dbReference>
<dbReference type="RefSeq" id="WP_015272549.1">
    <property type="nucleotide sequence ID" value="NC_019907.1"/>
</dbReference>
<evidence type="ECO:0000256" key="3">
    <source>
        <dbReference type="ARBA" id="ARBA00022679"/>
    </source>
</evidence>
<dbReference type="AlphaFoldDB" id="L0ET50"/>
<gene>
    <name evidence="5" type="ordered locus">B488_01290</name>
</gene>
<dbReference type="EMBL" id="CP003789">
    <property type="protein sequence ID" value="AGA64122.1"/>
    <property type="molecule type" value="Genomic_DNA"/>
</dbReference>
<protein>
    <submittedName>
        <fullName evidence="5">Glycosyltransferase</fullName>
    </submittedName>
</protein>
<sequence>MFYKSDEQVDIKKIDVIAPNFKLRHSGVTSTIFSLIPVQRRLGQKIAAVGLLLPKKITHIGLFSLASLWQKPIGRQFRIWHARRNTEMLFGLFMRDLLYIPLKIVFTSASQRNHTKWTKYLISRMNAVITTSKKSAAFIKRPTTVIMHGVDTKRFYPTKNKTYDRHVIGMPDDIKLIGCFGRIRKNKGTDLFVDTMIRILPSHPKWKAVIIGRTTLPHLAFKKNLEKRIYKANLQDQIVFINETLSIEIWYRALDLFIAPQRWEGFGLTPLEAMASGIPVIATNVGVFSELLTINEEETGILCPPGNIDALEQATLAFINNQERASLAGLRGHKRALKHFSIEREALEIGEVYERLFLESCEK</sequence>
<name>L0ET50_LIBCB</name>
<dbReference type="HOGENOM" id="CLU_009583_1_0_5"/>
<dbReference type="Proteomes" id="UP000010799">
    <property type="component" value="Chromosome"/>
</dbReference>
<dbReference type="SUPFAM" id="SSF53756">
    <property type="entry name" value="UDP-Glycosyltransferase/glycogen phosphorylase"/>
    <property type="match status" value="1"/>
</dbReference>
<dbReference type="Pfam" id="PF00534">
    <property type="entry name" value="Glycos_transf_1"/>
    <property type="match status" value="1"/>
</dbReference>
<reference evidence="5 6" key="1">
    <citation type="journal article" date="2012" name="Stand. Genomic Sci.">
        <title>Complete genome sequence of Liberibacter crescens BT-1.</title>
        <authorList>
            <person name="Leonard M.T."/>
            <person name="Fagen J.R."/>
            <person name="Davis-Richardson A.G."/>
            <person name="Davis M.J."/>
            <person name="Triplett E.W."/>
        </authorList>
    </citation>
    <scope>NUCLEOTIDE SEQUENCE [LARGE SCALE GENOMIC DNA]</scope>
    <source>
        <strain evidence="5 6">BT-1</strain>
    </source>
</reference>
<evidence type="ECO:0000313" key="5">
    <source>
        <dbReference type="EMBL" id="AGA64122.1"/>
    </source>
</evidence>
<dbReference type="PATRIC" id="fig|1215343.11.peg.136"/>
<proteinExistence type="inferred from homology"/>
<dbReference type="KEGG" id="lcc:B488_01290"/>
<dbReference type="Gene3D" id="3.40.50.2000">
    <property type="entry name" value="Glycogen Phosphorylase B"/>
    <property type="match status" value="2"/>
</dbReference>
<dbReference type="PANTHER" id="PTHR12526">
    <property type="entry name" value="GLYCOSYLTRANSFERASE"/>
    <property type="match status" value="1"/>
</dbReference>
<evidence type="ECO:0000313" key="6">
    <source>
        <dbReference type="Proteomes" id="UP000010799"/>
    </source>
</evidence>
<evidence type="ECO:0000256" key="1">
    <source>
        <dbReference type="ARBA" id="ARBA00009481"/>
    </source>
</evidence>
<evidence type="ECO:0000259" key="4">
    <source>
        <dbReference type="Pfam" id="PF00534"/>
    </source>
</evidence>
<evidence type="ECO:0000256" key="2">
    <source>
        <dbReference type="ARBA" id="ARBA00022676"/>
    </source>
</evidence>
<dbReference type="PANTHER" id="PTHR12526:SF640">
    <property type="entry name" value="COLANIC ACID BIOSYNTHESIS GLYCOSYLTRANSFERASE WCAL-RELATED"/>
    <property type="match status" value="1"/>
</dbReference>
<accession>L0ET50</accession>